<keyword evidence="8" id="KW-1185">Reference proteome</keyword>
<dbReference type="RefSeq" id="WP_281763167.1">
    <property type="nucleotide sequence ID" value="NZ_AP026709.1"/>
</dbReference>
<evidence type="ECO:0000256" key="3">
    <source>
        <dbReference type="ARBA" id="ARBA00022692"/>
    </source>
</evidence>
<keyword evidence="5 6" id="KW-0472">Membrane</keyword>
<feature type="transmembrane region" description="Helical" evidence="6">
    <location>
        <begin position="147"/>
        <end position="169"/>
    </location>
</feature>
<evidence type="ECO:0000256" key="1">
    <source>
        <dbReference type="ARBA" id="ARBA00004651"/>
    </source>
</evidence>
<keyword evidence="2" id="KW-1003">Cell membrane</keyword>
<dbReference type="InterPro" id="IPR001123">
    <property type="entry name" value="LeuE-type"/>
</dbReference>
<evidence type="ECO:0000313" key="8">
    <source>
        <dbReference type="Proteomes" id="UP001317742"/>
    </source>
</evidence>
<dbReference type="Proteomes" id="UP001317742">
    <property type="component" value="Chromosome"/>
</dbReference>
<evidence type="ECO:0000313" key="7">
    <source>
        <dbReference type="EMBL" id="BDQ37314.1"/>
    </source>
</evidence>
<organism evidence="7 8">
    <name type="scientific">Pseudodesulfovibrio nedwellii</name>
    <dbReference type="NCBI Taxonomy" id="2973072"/>
    <lineage>
        <taxon>Bacteria</taxon>
        <taxon>Pseudomonadati</taxon>
        <taxon>Thermodesulfobacteriota</taxon>
        <taxon>Desulfovibrionia</taxon>
        <taxon>Desulfovibrionales</taxon>
        <taxon>Desulfovibrionaceae</taxon>
    </lineage>
</organism>
<comment type="subcellular location">
    <subcellularLocation>
        <location evidence="1">Cell membrane</location>
        <topology evidence="1">Multi-pass membrane protein</topology>
    </subcellularLocation>
</comment>
<protein>
    <submittedName>
        <fullName evidence="7">Lysine transporter LysE</fullName>
    </submittedName>
</protein>
<evidence type="ECO:0000256" key="2">
    <source>
        <dbReference type="ARBA" id="ARBA00022475"/>
    </source>
</evidence>
<evidence type="ECO:0000256" key="5">
    <source>
        <dbReference type="ARBA" id="ARBA00023136"/>
    </source>
</evidence>
<sequence>MTIESGIALAFATFVFASIPGPGVSALVAQSLSRGFKTGVGYAAGLACGDLTYLLTALFGLGWISSQIGPWFAVLKWIGAAYLVYMGVRAWMAKPPTEQDSACVSVRGRRSFLAGLCVSLGNPKVIAFYCGFLPGFVHMSELTTVDIIMVVSIIIPTVFTVLATYAWLAGRGRTAIRSTRVWKIANRTAGFIMIGAGAVIAAE</sequence>
<keyword evidence="4 6" id="KW-1133">Transmembrane helix</keyword>
<feature type="transmembrane region" description="Helical" evidence="6">
    <location>
        <begin position="40"/>
        <end position="64"/>
    </location>
</feature>
<accession>A0ABM8B0H5</accession>
<feature type="transmembrane region" description="Helical" evidence="6">
    <location>
        <begin position="70"/>
        <end position="91"/>
    </location>
</feature>
<evidence type="ECO:0000256" key="6">
    <source>
        <dbReference type="SAM" id="Phobius"/>
    </source>
</evidence>
<proteinExistence type="predicted"/>
<dbReference type="EMBL" id="AP026709">
    <property type="protein sequence ID" value="BDQ37314.1"/>
    <property type="molecule type" value="Genomic_DNA"/>
</dbReference>
<feature type="transmembrane region" description="Helical" evidence="6">
    <location>
        <begin position="112"/>
        <end position="135"/>
    </location>
</feature>
<dbReference type="PIRSF" id="PIRSF006324">
    <property type="entry name" value="LeuE"/>
    <property type="match status" value="1"/>
</dbReference>
<dbReference type="Pfam" id="PF01810">
    <property type="entry name" value="LysE"/>
    <property type="match status" value="1"/>
</dbReference>
<keyword evidence="3 6" id="KW-0812">Transmembrane</keyword>
<gene>
    <name evidence="7" type="ORF">SYK_16740</name>
</gene>
<feature type="transmembrane region" description="Helical" evidence="6">
    <location>
        <begin position="6"/>
        <end position="28"/>
    </location>
</feature>
<feature type="transmembrane region" description="Helical" evidence="6">
    <location>
        <begin position="181"/>
        <end position="202"/>
    </location>
</feature>
<evidence type="ECO:0000256" key="4">
    <source>
        <dbReference type="ARBA" id="ARBA00022989"/>
    </source>
</evidence>
<dbReference type="PANTHER" id="PTHR30086">
    <property type="entry name" value="ARGININE EXPORTER PROTEIN ARGO"/>
    <property type="match status" value="1"/>
</dbReference>
<name>A0ABM8B0H5_9BACT</name>
<dbReference type="PANTHER" id="PTHR30086:SF20">
    <property type="entry name" value="ARGININE EXPORTER PROTEIN ARGO-RELATED"/>
    <property type="match status" value="1"/>
</dbReference>
<reference evidence="7 8" key="1">
    <citation type="submission" date="2022-08" db="EMBL/GenBank/DDBJ databases">
        <title>Genome Sequence of the sulphate-reducing bacterium, Pseudodesulfovibrio sp. SYK.</title>
        <authorList>
            <person name="Kondo R."/>
            <person name="Kataoka T."/>
        </authorList>
    </citation>
    <scope>NUCLEOTIDE SEQUENCE [LARGE SCALE GENOMIC DNA]</scope>
    <source>
        <strain evidence="7 8">SYK</strain>
    </source>
</reference>